<dbReference type="Gene3D" id="3.40.190.10">
    <property type="entry name" value="Periplasmic binding protein-like II"/>
    <property type="match status" value="2"/>
</dbReference>
<dbReference type="InterPro" id="IPR005119">
    <property type="entry name" value="LysR_subst-bd"/>
</dbReference>
<dbReference type="GO" id="GO:0003700">
    <property type="term" value="F:DNA-binding transcription factor activity"/>
    <property type="evidence" value="ECO:0007669"/>
    <property type="project" value="InterPro"/>
</dbReference>
<dbReference type="InterPro" id="IPR036388">
    <property type="entry name" value="WH-like_DNA-bd_sf"/>
</dbReference>
<proteinExistence type="inferred from homology"/>
<keyword evidence="8" id="KW-1185">Reference proteome</keyword>
<evidence type="ECO:0000256" key="3">
    <source>
        <dbReference type="ARBA" id="ARBA00023125"/>
    </source>
</evidence>
<feature type="coiled-coil region" evidence="5">
    <location>
        <begin position="79"/>
        <end position="106"/>
    </location>
</feature>
<dbReference type="GO" id="GO:0000976">
    <property type="term" value="F:transcription cis-regulatory region binding"/>
    <property type="evidence" value="ECO:0007669"/>
    <property type="project" value="TreeGrafter"/>
</dbReference>
<keyword evidence="4" id="KW-0804">Transcription</keyword>
<gene>
    <name evidence="7" type="ORF">AAV94_07890</name>
</gene>
<dbReference type="PATRIC" id="fig|1610491.3.peg.1677"/>
<dbReference type="PANTHER" id="PTHR30126:SF40">
    <property type="entry name" value="HTH-TYPE TRANSCRIPTIONAL REGULATOR GLTR"/>
    <property type="match status" value="1"/>
</dbReference>
<dbReference type="Gene3D" id="1.10.10.10">
    <property type="entry name" value="Winged helix-like DNA-binding domain superfamily/Winged helix DNA-binding domain"/>
    <property type="match status" value="1"/>
</dbReference>
<dbReference type="FunFam" id="1.10.10.10:FF:000001">
    <property type="entry name" value="LysR family transcriptional regulator"/>
    <property type="match status" value="1"/>
</dbReference>
<evidence type="ECO:0000256" key="4">
    <source>
        <dbReference type="ARBA" id="ARBA00023163"/>
    </source>
</evidence>
<evidence type="ECO:0000256" key="1">
    <source>
        <dbReference type="ARBA" id="ARBA00009437"/>
    </source>
</evidence>
<keyword evidence="2" id="KW-0805">Transcription regulation</keyword>
<comment type="similarity">
    <text evidence="1">Belongs to the LysR transcriptional regulatory family.</text>
</comment>
<sequence>MTPSSLALRHERSLPDLHALETFLAVCEAGSMSLAAQHMGVSQSAVSQMVKTLENTYGVALLDREVRPARPTPAGSILLEMAEALLTQARDMAEQLRQRVRQDHAQIRLGCVDSFAATVGPALIHALSGSARELQLWSGLTPGLNSQLLARDLDLAICTEVPTDPRVTQHLLLSESWVAVFPKNVSGPLMEQGVDNDTKRLRAQLQALPQLPLIRYTLRSVIGQQIERFIRHLGLSFPQRYAFDATDPLLSMVAAGLGWAISTPLCLWQSRAWLDEVQVVSLPATRLGQRDFHLLCRERQWSASAEEIATLTRRVLLQNVIPDLRRAMPALGTDVVSLPSAASFS</sequence>
<dbReference type="PROSITE" id="PS50931">
    <property type="entry name" value="HTH_LYSR"/>
    <property type="match status" value="1"/>
</dbReference>
<dbReference type="PANTHER" id="PTHR30126">
    <property type="entry name" value="HTH-TYPE TRANSCRIPTIONAL REGULATOR"/>
    <property type="match status" value="1"/>
</dbReference>
<keyword evidence="5" id="KW-0175">Coiled coil</keyword>
<dbReference type="AlphaFoldDB" id="A0A0U1PZX7"/>
<dbReference type="Proteomes" id="UP000050580">
    <property type="component" value="Unassembled WGS sequence"/>
</dbReference>
<organism evidence="7 8">
    <name type="scientific">Lampropedia cohaerens</name>
    <dbReference type="NCBI Taxonomy" id="1610491"/>
    <lineage>
        <taxon>Bacteria</taxon>
        <taxon>Pseudomonadati</taxon>
        <taxon>Pseudomonadota</taxon>
        <taxon>Betaproteobacteria</taxon>
        <taxon>Burkholderiales</taxon>
        <taxon>Comamonadaceae</taxon>
        <taxon>Lampropedia</taxon>
    </lineage>
</organism>
<dbReference type="EMBL" id="LBNQ01000023">
    <property type="protein sequence ID" value="KKW68059.1"/>
    <property type="molecule type" value="Genomic_DNA"/>
</dbReference>
<evidence type="ECO:0000313" key="7">
    <source>
        <dbReference type="EMBL" id="KKW68059.1"/>
    </source>
</evidence>
<dbReference type="PRINTS" id="PR00039">
    <property type="entry name" value="HTHLYSR"/>
</dbReference>
<dbReference type="Pfam" id="PF03466">
    <property type="entry name" value="LysR_substrate"/>
    <property type="match status" value="1"/>
</dbReference>
<dbReference type="SUPFAM" id="SSF53850">
    <property type="entry name" value="Periplasmic binding protein-like II"/>
    <property type="match status" value="1"/>
</dbReference>
<dbReference type="RefSeq" id="WP_046741761.1">
    <property type="nucleotide sequence ID" value="NZ_LBNQ01000023.1"/>
</dbReference>
<name>A0A0U1PZX7_9BURK</name>
<keyword evidence="3" id="KW-0238">DNA-binding</keyword>
<dbReference type="InterPro" id="IPR036390">
    <property type="entry name" value="WH_DNA-bd_sf"/>
</dbReference>
<protein>
    <submittedName>
        <fullName evidence="7">LysR family transcriptional regulator</fullName>
    </submittedName>
</protein>
<dbReference type="SUPFAM" id="SSF46785">
    <property type="entry name" value="Winged helix' DNA-binding domain"/>
    <property type="match status" value="1"/>
</dbReference>
<dbReference type="CDD" id="cd05466">
    <property type="entry name" value="PBP2_LTTR_substrate"/>
    <property type="match status" value="1"/>
</dbReference>
<evidence type="ECO:0000256" key="5">
    <source>
        <dbReference type="SAM" id="Coils"/>
    </source>
</evidence>
<feature type="domain" description="HTH lysR-type" evidence="6">
    <location>
        <begin position="15"/>
        <end position="72"/>
    </location>
</feature>
<dbReference type="STRING" id="1610491.AAV94_07890"/>
<dbReference type="Pfam" id="PF00126">
    <property type="entry name" value="HTH_1"/>
    <property type="match status" value="1"/>
</dbReference>
<dbReference type="OrthoDB" id="6113677at2"/>
<evidence type="ECO:0000259" key="6">
    <source>
        <dbReference type="PROSITE" id="PS50931"/>
    </source>
</evidence>
<evidence type="ECO:0000256" key="2">
    <source>
        <dbReference type="ARBA" id="ARBA00023015"/>
    </source>
</evidence>
<reference evidence="7 8" key="1">
    <citation type="submission" date="2015-05" db="EMBL/GenBank/DDBJ databases">
        <title>Draft genome sequence of Lampropedia sp. CT6, isolated from the microbial mat of a hot water spring, located at Manikaran, India.</title>
        <authorList>
            <person name="Tripathi C."/>
            <person name="Rani P."/>
            <person name="Mahato N.K."/>
            <person name="Lal R."/>
        </authorList>
    </citation>
    <scope>NUCLEOTIDE SEQUENCE [LARGE SCALE GENOMIC DNA]</scope>
    <source>
        <strain evidence="7 8">CT6</strain>
    </source>
</reference>
<dbReference type="InterPro" id="IPR000847">
    <property type="entry name" value="LysR_HTH_N"/>
</dbReference>
<comment type="caution">
    <text evidence="7">The sequence shown here is derived from an EMBL/GenBank/DDBJ whole genome shotgun (WGS) entry which is preliminary data.</text>
</comment>
<evidence type="ECO:0000313" key="8">
    <source>
        <dbReference type="Proteomes" id="UP000050580"/>
    </source>
</evidence>
<accession>A0A0U1PZX7</accession>